<dbReference type="InterPro" id="IPR036890">
    <property type="entry name" value="HATPase_C_sf"/>
</dbReference>
<dbReference type="Proteomes" id="UP000018886">
    <property type="component" value="Segment"/>
</dbReference>
<protein>
    <recommendedName>
        <fullName evidence="3">RIIA-like protein</fullName>
    </recommendedName>
</protein>
<reference evidence="1 2" key="1">
    <citation type="journal article" date="2014" name="Virol. J.">
        <title>First genome sequences of Achromobacter phages reveal new members of the N4 family.</title>
        <authorList>
            <person name="Wittmann J."/>
            <person name="Dreiseikelmann B."/>
            <person name="Rohde M."/>
            <person name="Meier-Kolthoff J.P."/>
            <person name="Bunk B."/>
            <person name="Rohde C."/>
        </authorList>
    </citation>
    <scope>NUCLEOTIDE SEQUENCE [LARGE SCALE GENOMIC DNA]</scope>
</reference>
<dbReference type="EMBL" id="KF787094">
    <property type="protein sequence ID" value="AHC56563.1"/>
    <property type="molecule type" value="Genomic_DNA"/>
</dbReference>
<name>V9SKQ0_9CAUD</name>
<evidence type="ECO:0000313" key="1">
    <source>
        <dbReference type="EMBL" id="AHC56563.1"/>
    </source>
</evidence>
<proteinExistence type="predicted"/>
<dbReference type="Gene3D" id="3.30.565.10">
    <property type="entry name" value="Histidine kinase-like ATPase, C-terminal domain"/>
    <property type="match status" value="1"/>
</dbReference>
<evidence type="ECO:0008006" key="3">
    <source>
        <dbReference type="Google" id="ProtNLM"/>
    </source>
</evidence>
<accession>V9SKQ0</accession>
<organism evidence="1 2">
    <name type="scientific">Achromobacter phage JWDelta</name>
    <dbReference type="NCBI Taxonomy" id="1416008"/>
    <lineage>
        <taxon>Viruses</taxon>
        <taxon>Duplodnaviria</taxon>
        <taxon>Heunggongvirae</taxon>
        <taxon>Uroviricota</taxon>
        <taxon>Caudoviricetes</taxon>
        <taxon>Schitoviridae</taxon>
        <taxon>Rothmandenesvirinae</taxon>
        <taxon>Jwalphavirus</taxon>
        <taxon>Jwalphavirus jwalpha</taxon>
    </lineage>
</organism>
<evidence type="ECO:0000313" key="2">
    <source>
        <dbReference type="Proteomes" id="UP000018886"/>
    </source>
</evidence>
<dbReference type="SUPFAM" id="SSF55874">
    <property type="entry name" value="ATPase domain of HSP90 chaperone/DNA topoisomerase II/histidine kinase"/>
    <property type="match status" value="1"/>
</dbReference>
<gene>
    <name evidence="1" type="ORF">JJJA_0047</name>
</gene>
<sequence length="845" mass="95652">MIVTHEDTNITHVAMGGLEAIECGITGDAHFMHMLSASLYKDQKLAMVREVACNAWDAHIMVSKTDPIEITLDNEELIIKDFGPGIPHDKIGPIYGVYGASTKKNDGKQTGGFGLGCKSPWSYTDTFEVISCNDGKKSIYQMTKSASELGGKPSIKPIVVGIPTTETGITVKIRLKSPHDSGEIMSKLKEVLYYGGIPCMLNGKMAPSIDYDSMKNKWIVANHLESNHNKSMLQVRYGNVVYPITAHPAYEEQLRPIFKFMKTLPENTLKYVMVFQADPDTLAPTPSREELSMIDMTVETLKGLLQSFVSELKQDGEKLTVERALHRIRAAGTANVNSITSLEMSVPKRLGDPLFHNSGYYSSKLHRPITELGDLADLSLDTTYPGTYMPGFRKMDMTTRFEIIKAKLKDIWNQRLMKSWEKAFYSSFSGESKQQKQWLTREITGWMVGKMLNHTKEMKAENLHILGQGTRISYYGSNRGIRELAHEVVSINAFHPTTFFHMLPFLTGRVILTYSRTTISARMWNHKDYAQSSRGVGSLIYVVPRSARMVDEATAFFTKYGFTVIDMLEIHDWENECFKPKKRVPADPAKPKVKKVKKTGYLCFGASMLNGNFNPYEHARDNPEAARIEKPEYYLRLKPKDRHGYDFSVGRFDRAASSLICQLYGHLGAIIQKDAQEEEMIKQGIPEVDVWVLDRIFKEMKTNKRIRELVSYKFSKLDLGSLSVMSFLRNDDELANTYGLVYDTHIRDEKVHNLYKHLARHFTDKWGVFRHIPGNTDRVEQWGKLSQVLDAVEPAPHLVSLAQKLDGNLAVELFNTDAASRLLNAKDTPPEVKDKVRQTLINAIG</sequence>